<organism evidence="7">
    <name type="scientific">marine metagenome</name>
    <dbReference type="NCBI Taxonomy" id="408172"/>
    <lineage>
        <taxon>unclassified sequences</taxon>
        <taxon>metagenomes</taxon>
        <taxon>ecological metagenomes</taxon>
    </lineage>
</organism>
<evidence type="ECO:0000256" key="2">
    <source>
        <dbReference type="ARBA" id="ARBA00022692"/>
    </source>
</evidence>
<accession>A0A382T4B5</accession>
<keyword evidence="3 6" id="KW-1133">Transmembrane helix</keyword>
<feature type="transmembrane region" description="Helical" evidence="6">
    <location>
        <begin position="135"/>
        <end position="162"/>
    </location>
</feature>
<keyword evidence="2 6" id="KW-0812">Transmembrane</keyword>
<dbReference type="HAMAP" id="MF_00902">
    <property type="entry name" value="TatC"/>
    <property type="match status" value="1"/>
</dbReference>
<sequence>MTSDTSISESGHPRELTDEEPPEDTTPREEMTLIEHLLELRTRVMWSAIAVTISTGALLIPTIGFEFIELMLEPARAHDPQWTPQSLGPLDRIVTLFKVALLGGIALAMPVLIYQTMRFVTPALTKKEKRWVLPIVIGGSIAFLGGLAFAYFVVLPLSLVFLLSFGDSWARDDWQVSLYIDFVTRMMLILGIAFETPLIVMGMAKLGVVTSRKLLGWWRWAILGAFLGSAIVTPTIDPVTQSLVAGPVIVLYFVGVGLAWLVRGKD</sequence>
<dbReference type="PANTHER" id="PTHR30371">
    <property type="entry name" value="SEC-INDEPENDENT PROTEIN TRANSLOCASE PROTEIN TATC"/>
    <property type="match status" value="1"/>
</dbReference>
<keyword evidence="4 6" id="KW-0472">Membrane</keyword>
<feature type="transmembrane region" description="Helical" evidence="6">
    <location>
        <begin position="93"/>
        <end position="114"/>
    </location>
</feature>
<reference evidence="7" key="1">
    <citation type="submission" date="2018-05" db="EMBL/GenBank/DDBJ databases">
        <authorList>
            <person name="Lanie J.A."/>
            <person name="Ng W.-L."/>
            <person name="Kazmierczak K.M."/>
            <person name="Andrzejewski T.M."/>
            <person name="Davidsen T.M."/>
            <person name="Wayne K.J."/>
            <person name="Tettelin H."/>
            <person name="Glass J.I."/>
            <person name="Rusch D."/>
            <person name="Podicherti R."/>
            <person name="Tsui H.-C.T."/>
            <person name="Winkler M.E."/>
        </authorList>
    </citation>
    <scope>NUCLEOTIDE SEQUENCE</scope>
</reference>
<dbReference type="Pfam" id="PF00902">
    <property type="entry name" value="TatC"/>
    <property type="match status" value="1"/>
</dbReference>
<evidence type="ECO:0000256" key="3">
    <source>
        <dbReference type="ARBA" id="ARBA00022989"/>
    </source>
</evidence>
<dbReference type="NCBIfam" id="TIGR00945">
    <property type="entry name" value="tatC"/>
    <property type="match status" value="1"/>
</dbReference>
<dbReference type="GO" id="GO:0033281">
    <property type="term" value="C:TAT protein transport complex"/>
    <property type="evidence" value="ECO:0007669"/>
    <property type="project" value="TreeGrafter"/>
</dbReference>
<feature type="transmembrane region" description="Helical" evidence="6">
    <location>
        <begin position="182"/>
        <end position="204"/>
    </location>
</feature>
<feature type="region of interest" description="Disordered" evidence="5">
    <location>
        <begin position="1"/>
        <end position="29"/>
    </location>
</feature>
<proteinExistence type="inferred from homology"/>
<evidence type="ECO:0000256" key="5">
    <source>
        <dbReference type="SAM" id="MobiDB-lite"/>
    </source>
</evidence>
<dbReference type="InterPro" id="IPR002033">
    <property type="entry name" value="TatC"/>
</dbReference>
<evidence type="ECO:0000313" key="7">
    <source>
        <dbReference type="EMBL" id="SVD16642.1"/>
    </source>
</evidence>
<name>A0A382T4B5_9ZZZZ</name>
<feature type="transmembrane region" description="Helical" evidence="6">
    <location>
        <begin position="44"/>
        <end position="65"/>
    </location>
</feature>
<protein>
    <recommendedName>
        <fullName evidence="8">Sec-independent protein translocase protein TatC</fullName>
    </recommendedName>
</protein>
<dbReference type="AlphaFoldDB" id="A0A382T4B5"/>
<evidence type="ECO:0000256" key="6">
    <source>
        <dbReference type="SAM" id="Phobius"/>
    </source>
</evidence>
<gene>
    <name evidence="7" type="ORF">METZ01_LOCUS369496</name>
</gene>
<dbReference type="EMBL" id="UINC01133611">
    <property type="protein sequence ID" value="SVD16642.1"/>
    <property type="molecule type" value="Genomic_DNA"/>
</dbReference>
<feature type="transmembrane region" description="Helical" evidence="6">
    <location>
        <begin position="216"/>
        <end position="236"/>
    </location>
</feature>
<dbReference type="GO" id="GO:0065002">
    <property type="term" value="P:intracellular protein transmembrane transport"/>
    <property type="evidence" value="ECO:0007669"/>
    <property type="project" value="TreeGrafter"/>
</dbReference>
<dbReference type="PRINTS" id="PR01840">
    <property type="entry name" value="TATCFAMILY"/>
</dbReference>
<dbReference type="PANTHER" id="PTHR30371:SF0">
    <property type="entry name" value="SEC-INDEPENDENT PROTEIN TRANSLOCASE PROTEIN TATC, CHLOROPLASTIC-RELATED"/>
    <property type="match status" value="1"/>
</dbReference>
<dbReference type="GO" id="GO:0009977">
    <property type="term" value="F:proton motive force dependent protein transmembrane transporter activity"/>
    <property type="evidence" value="ECO:0007669"/>
    <property type="project" value="TreeGrafter"/>
</dbReference>
<evidence type="ECO:0008006" key="8">
    <source>
        <dbReference type="Google" id="ProtNLM"/>
    </source>
</evidence>
<dbReference type="GO" id="GO:0043953">
    <property type="term" value="P:protein transport by the Tat complex"/>
    <property type="evidence" value="ECO:0007669"/>
    <property type="project" value="TreeGrafter"/>
</dbReference>
<comment type="subcellular location">
    <subcellularLocation>
        <location evidence="1">Membrane</location>
        <topology evidence="1">Multi-pass membrane protein</topology>
    </subcellularLocation>
</comment>
<evidence type="ECO:0000256" key="4">
    <source>
        <dbReference type="ARBA" id="ARBA00023136"/>
    </source>
</evidence>
<feature type="transmembrane region" description="Helical" evidence="6">
    <location>
        <begin position="242"/>
        <end position="262"/>
    </location>
</feature>
<evidence type="ECO:0000256" key="1">
    <source>
        <dbReference type="ARBA" id="ARBA00004141"/>
    </source>
</evidence>